<keyword evidence="6" id="KW-0249">Electron transport</keyword>
<dbReference type="PANTHER" id="PTHR12653">
    <property type="entry name" value="NADH-UBIQUINONE OXIDOREDUCTASE 13 KD-B SUBUNIT"/>
    <property type="match status" value="1"/>
</dbReference>
<evidence type="ECO:0008006" key="11">
    <source>
        <dbReference type="Google" id="ProtNLM"/>
    </source>
</evidence>
<evidence type="ECO:0000256" key="2">
    <source>
        <dbReference type="ARBA" id="ARBA00010261"/>
    </source>
</evidence>
<evidence type="ECO:0000256" key="5">
    <source>
        <dbReference type="ARBA" id="ARBA00022792"/>
    </source>
</evidence>
<dbReference type="PANTHER" id="PTHR12653:SF0">
    <property type="entry name" value="NADH DEHYDROGENASE [UBIQUINONE] 1 ALPHA SUBCOMPLEX SUBUNIT 5"/>
    <property type="match status" value="1"/>
</dbReference>
<reference evidence="9 10" key="1">
    <citation type="journal article" date="2016" name="Proc. Natl. Acad. Sci. U.S.A.">
        <title>Lipid metabolic changes in an early divergent fungus govern the establishment of a mutualistic symbiosis with endobacteria.</title>
        <authorList>
            <person name="Lastovetsky O.A."/>
            <person name="Gaspar M.L."/>
            <person name="Mondo S.J."/>
            <person name="LaButti K.M."/>
            <person name="Sandor L."/>
            <person name="Grigoriev I.V."/>
            <person name="Henry S.A."/>
            <person name="Pawlowska T.E."/>
        </authorList>
    </citation>
    <scope>NUCLEOTIDE SEQUENCE [LARGE SCALE GENOMIC DNA]</scope>
    <source>
        <strain evidence="9 10">ATCC 11559</strain>
    </source>
</reference>
<dbReference type="InterPro" id="IPR006806">
    <property type="entry name" value="NDUFA5"/>
</dbReference>
<dbReference type="VEuPathDB" id="FungiDB:BCV72DRAFT_97735"/>
<comment type="similarity">
    <text evidence="2">Belongs to the complex I NDUFA5 subunit family.</text>
</comment>
<keyword evidence="4" id="KW-0679">Respiratory chain</keyword>
<evidence type="ECO:0000256" key="1">
    <source>
        <dbReference type="ARBA" id="ARBA00004443"/>
    </source>
</evidence>
<evidence type="ECO:0000256" key="7">
    <source>
        <dbReference type="ARBA" id="ARBA00023128"/>
    </source>
</evidence>
<evidence type="ECO:0000256" key="4">
    <source>
        <dbReference type="ARBA" id="ARBA00022660"/>
    </source>
</evidence>
<keyword evidence="3" id="KW-0813">Transport</keyword>
<dbReference type="Proteomes" id="UP000242381">
    <property type="component" value="Unassembled WGS sequence"/>
</dbReference>
<gene>
    <name evidence="9" type="ORF">BCV71DRAFT_93556</name>
</gene>
<keyword evidence="5" id="KW-0999">Mitochondrion inner membrane</keyword>
<evidence type="ECO:0000256" key="6">
    <source>
        <dbReference type="ARBA" id="ARBA00022982"/>
    </source>
</evidence>
<dbReference type="EMBL" id="KV921301">
    <property type="protein sequence ID" value="ORE19985.1"/>
    <property type="molecule type" value="Genomic_DNA"/>
</dbReference>
<keyword evidence="8" id="KW-0472">Membrane</keyword>
<organism evidence="9 10">
    <name type="scientific">Rhizopus microsporus</name>
    <dbReference type="NCBI Taxonomy" id="58291"/>
    <lineage>
        <taxon>Eukaryota</taxon>
        <taxon>Fungi</taxon>
        <taxon>Fungi incertae sedis</taxon>
        <taxon>Mucoromycota</taxon>
        <taxon>Mucoromycotina</taxon>
        <taxon>Mucoromycetes</taxon>
        <taxon>Mucorales</taxon>
        <taxon>Mucorineae</taxon>
        <taxon>Rhizopodaceae</taxon>
        <taxon>Rhizopus</taxon>
    </lineage>
</organism>
<comment type="subcellular location">
    <subcellularLocation>
        <location evidence="1">Mitochondrion inner membrane</location>
        <topology evidence="1">Peripheral membrane protein</topology>
        <orientation evidence="1">Matrix side</orientation>
    </subcellularLocation>
</comment>
<dbReference type="AlphaFoldDB" id="A0A0A1N6G9"/>
<proteinExistence type="inferred from homology"/>
<accession>A0A0A1N6G9</accession>
<protein>
    <recommendedName>
        <fullName evidence="11">NADH2 dehydrogenase</fullName>
    </recommendedName>
</protein>
<name>A0A0A1N6G9_RHIZD</name>
<dbReference type="GO" id="GO:0005743">
    <property type="term" value="C:mitochondrial inner membrane"/>
    <property type="evidence" value="ECO:0007669"/>
    <property type="project" value="UniProtKB-SubCell"/>
</dbReference>
<dbReference type="Pfam" id="PF04716">
    <property type="entry name" value="ETC_C1_NDUFA5"/>
    <property type="match status" value="1"/>
</dbReference>
<evidence type="ECO:0000313" key="10">
    <source>
        <dbReference type="Proteomes" id="UP000242381"/>
    </source>
</evidence>
<sequence length="125" mass="14281">MRFTRSLFQAATKATTGLAGIRVHPNPRPHLIETYNKTLEALSRLPSTAVYRQATESLTQQRLAIVQSTENVDEIESKIDCGQIEELIMQAQDELNLVAKMEEWKAWEPLETPIPEGQWKYPSKE</sequence>
<evidence type="ECO:0000256" key="3">
    <source>
        <dbReference type="ARBA" id="ARBA00022448"/>
    </source>
</evidence>
<evidence type="ECO:0000313" key="9">
    <source>
        <dbReference type="EMBL" id="ORE19985.1"/>
    </source>
</evidence>
<evidence type="ECO:0000256" key="8">
    <source>
        <dbReference type="ARBA" id="ARBA00023136"/>
    </source>
</evidence>
<keyword evidence="7" id="KW-0496">Mitochondrion</keyword>
<dbReference type="GO" id="GO:0022904">
    <property type="term" value="P:respiratory electron transport chain"/>
    <property type="evidence" value="ECO:0007669"/>
    <property type="project" value="InterPro"/>
</dbReference>
<dbReference type="OMA" id="ENQWKWP"/>